<accession>A0A0D2EI77</accession>
<evidence type="ECO:0000256" key="1">
    <source>
        <dbReference type="ARBA" id="ARBA00004370"/>
    </source>
</evidence>
<evidence type="ECO:0000256" key="5">
    <source>
        <dbReference type="SAM" id="MobiDB-lite"/>
    </source>
</evidence>
<dbReference type="InterPro" id="IPR035780">
    <property type="entry name" value="SPRY_Ssh4-like"/>
</dbReference>
<dbReference type="HOGENOM" id="CLU_026654_0_0_1"/>
<feature type="compositionally biased region" description="Low complexity" evidence="5">
    <location>
        <begin position="94"/>
        <end position="104"/>
    </location>
</feature>
<keyword evidence="2" id="KW-0812">Transmembrane</keyword>
<feature type="compositionally biased region" description="Pro residues" evidence="5">
    <location>
        <begin position="84"/>
        <end position="93"/>
    </location>
</feature>
<sequence>MGIFKSLKGKIDVGTDPASRDNDDQYQAYSTAEEKRRVFGHSTTADTNNHQSSSSMMSSEQSSYAPPPGPPPSHLQRDDTDFFAPPPGPPPPSHRQQQRQQETYLPPPGPPPPSDNPPPYHDWTVIPDTALLPPPPPLPQDYSPTNNATYDSAARAHEWCARHPVYTPSRPSADIHTLARTGHLTLERPPSAITGSKNFTLRQVSPTTWSIRTSTAPAQQDAIILSSIPLYFAAADNPLLTSRPITIYFEIHVQRISSANSGIAIGFAAKPYPPWRLPGWHRASIGVHGDDGRRFVHDSWGGRDFVDAFKPGDTVGVGIKFSTTPAGPPEPDSRSGKAKVEGIGRVKTTAFVTRDGQTNKDWEWDIDEERDERDEGVDGLMGEGDLYPAIGVFGGVEFEVRFGQGQTWV</sequence>
<feature type="domain" description="SPRY" evidence="6">
    <location>
        <begin position="247"/>
        <end position="322"/>
    </location>
</feature>
<dbReference type="InterPro" id="IPR013320">
    <property type="entry name" value="ConA-like_dom_sf"/>
</dbReference>
<dbReference type="OrthoDB" id="25503at2759"/>
<proteinExistence type="predicted"/>
<dbReference type="InterPro" id="IPR043136">
    <property type="entry name" value="B30.2/SPRY_sf"/>
</dbReference>
<evidence type="ECO:0000256" key="3">
    <source>
        <dbReference type="ARBA" id="ARBA00022989"/>
    </source>
</evidence>
<feature type="compositionally biased region" description="Basic and acidic residues" evidence="5">
    <location>
        <begin position="9"/>
        <end position="23"/>
    </location>
</feature>
<dbReference type="CDD" id="cd12910">
    <property type="entry name" value="SPRY_SSH4_like"/>
    <property type="match status" value="1"/>
</dbReference>
<dbReference type="InterPro" id="IPR050618">
    <property type="entry name" value="Ubq-SigPath_Reg"/>
</dbReference>
<keyword evidence="8" id="KW-1185">Reference proteome</keyword>
<comment type="subcellular location">
    <subcellularLocation>
        <location evidence="1">Membrane</location>
    </subcellularLocation>
</comment>
<name>A0A0D2EI77_9EURO</name>
<keyword evidence="4" id="KW-0472">Membrane</keyword>
<dbReference type="STRING" id="348802.A0A0D2EI77"/>
<dbReference type="EMBL" id="KN847320">
    <property type="protein sequence ID" value="KIW55088.1"/>
    <property type="molecule type" value="Genomic_DNA"/>
</dbReference>
<dbReference type="SUPFAM" id="SSF49899">
    <property type="entry name" value="Concanavalin A-like lectins/glucanases"/>
    <property type="match status" value="1"/>
</dbReference>
<evidence type="ECO:0000259" key="6">
    <source>
        <dbReference type="Pfam" id="PF00622"/>
    </source>
</evidence>
<dbReference type="RefSeq" id="XP_013315672.1">
    <property type="nucleotide sequence ID" value="XM_013460218.1"/>
</dbReference>
<organism evidence="7 8">
    <name type="scientific">Exophiala xenobiotica</name>
    <dbReference type="NCBI Taxonomy" id="348802"/>
    <lineage>
        <taxon>Eukaryota</taxon>
        <taxon>Fungi</taxon>
        <taxon>Dikarya</taxon>
        <taxon>Ascomycota</taxon>
        <taxon>Pezizomycotina</taxon>
        <taxon>Eurotiomycetes</taxon>
        <taxon>Chaetothyriomycetidae</taxon>
        <taxon>Chaetothyriales</taxon>
        <taxon>Herpotrichiellaceae</taxon>
        <taxon>Exophiala</taxon>
    </lineage>
</organism>
<reference evidence="7 8" key="1">
    <citation type="submission" date="2015-01" db="EMBL/GenBank/DDBJ databases">
        <title>The Genome Sequence of Exophiala xenobiotica CBS118157.</title>
        <authorList>
            <consortium name="The Broad Institute Genomics Platform"/>
            <person name="Cuomo C."/>
            <person name="de Hoog S."/>
            <person name="Gorbushina A."/>
            <person name="Stielow B."/>
            <person name="Teixiera M."/>
            <person name="Abouelleil A."/>
            <person name="Chapman S.B."/>
            <person name="Priest M."/>
            <person name="Young S.K."/>
            <person name="Wortman J."/>
            <person name="Nusbaum C."/>
            <person name="Birren B."/>
        </authorList>
    </citation>
    <scope>NUCLEOTIDE SEQUENCE [LARGE SCALE GENOMIC DNA]</scope>
    <source>
        <strain evidence="7 8">CBS 118157</strain>
    </source>
</reference>
<dbReference type="AlphaFoldDB" id="A0A0D2EI77"/>
<dbReference type="PANTHER" id="PTHR12864">
    <property type="entry name" value="RAN BINDING PROTEIN 9-RELATED"/>
    <property type="match status" value="1"/>
</dbReference>
<feature type="compositionally biased region" description="Polar residues" evidence="5">
    <location>
        <begin position="41"/>
        <end position="50"/>
    </location>
</feature>
<dbReference type="GO" id="GO:0016020">
    <property type="term" value="C:membrane"/>
    <property type="evidence" value="ECO:0007669"/>
    <property type="project" value="UniProtKB-SubCell"/>
</dbReference>
<gene>
    <name evidence="7" type="ORF">PV05_07398</name>
</gene>
<dbReference type="Proteomes" id="UP000054342">
    <property type="component" value="Unassembled WGS sequence"/>
</dbReference>
<feature type="compositionally biased region" description="Pro residues" evidence="5">
    <location>
        <begin position="105"/>
        <end position="120"/>
    </location>
</feature>
<feature type="region of interest" description="Disordered" evidence="5">
    <location>
        <begin position="1"/>
        <end position="145"/>
    </location>
</feature>
<dbReference type="GeneID" id="25329306"/>
<dbReference type="Gene3D" id="2.60.120.920">
    <property type="match status" value="1"/>
</dbReference>
<evidence type="ECO:0000256" key="2">
    <source>
        <dbReference type="ARBA" id="ARBA00022692"/>
    </source>
</evidence>
<dbReference type="InterPro" id="IPR003877">
    <property type="entry name" value="SPRY_dom"/>
</dbReference>
<evidence type="ECO:0000313" key="7">
    <source>
        <dbReference type="EMBL" id="KIW55088.1"/>
    </source>
</evidence>
<evidence type="ECO:0000313" key="8">
    <source>
        <dbReference type="Proteomes" id="UP000054342"/>
    </source>
</evidence>
<feature type="compositionally biased region" description="Low complexity" evidence="5">
    <location>
        <begin position="51"/>
        <end position="63"/>
    </location>
</feature>
<dbReference type="Pfam" id="PF00622">
    <property type="entry name" value="SPRY"/>
    <property type="match status" value="1"/>
</dbReference>
<evidence type="ECO:0000256" key="4">
    <source>
        <dbReference type="ARBA" id="ARBA00023136"/>
    </source>
</evidence>
<protein>
    <recommendedName>
        <fullName evidence="6">SPRY domain-containing protein</fullName>
    </recommendedName>
</protein>
<keyword evidence="3" id="KW-1133">Transmembrane helix</keyword>